<feature type="region of interest" description="Disordered" evidence="1">
    <location>
        <begin position="97"/>
        <end position="130"/>
    </location>
</feature>
<organism evidence="2 3">
    <name type="scientific">Necator americanus</name>
    <name type="common">Human hookworm</name>
    <dbReference type="NCBI Taxonomy" id="51031"/>
    <lineage>
        <taxon>Eukaryota</taxon>
        <taxon>Metazoa</taxon>
        <taxon>Ecdysozoa</taxon>
        <taxon>Nematoda</taxon>
        <taxon>Chromadorea</taxon>
        <taxon>Rhabditida</taxon>
        <taxon>Rhabditina</taxon>
        <taxon>Rhabditomorpha</taxon>
        <taxon>Strongyloidea</taxon>
        <taxon>Ancylostomatidae</taxon>
        <taxon>Bunostominae</taxon>
        <taxon>Necator</taxon>
    </lineage>
</organism>
<sequence>MEILVSDKNEKNTGQDKLQYRTIVATLTPTGATKNVLTEKKLHPHNNVFFIRFMNKFSRMGAEMQNSTCKIKGACFNRKLQENFGKTAIFDCNHSALTKKPASHPRAPARPSTSHSSRRRAPAEQNVILRSINPLDERSLHL</sequence>
<proteinExistence type="predicted"/>
<name>W2SIR6_NECAM</name>
<dbReference type="AlphaFoldDB" id="W2SIR6"/>
<dbReference type="EMBL" id="KI669224">
    <property type="protein sequence ID" value="ETN68642.1"/>
    <property type="molecule type" value="Genomic_DNA"/>
</dbReference>
<accession>W2SIR6</accession>
<protein>
    <submittedName>
        <fullName evidence="2">Uncharacterized protein</fullName>
    </submittedName>
</protein>
<dbReference type="Proteomes" id="UP000053676">
    <property type="component" value="Unassembled WGS sequence"/>
</dbReference>
<evidence type="ECO:0000313" key="3">
    <source>
        <dbReference type="Proteomes" id="UP000053676"/>
    </source>
</evidence>
<dbReference type="KEGG" id="nai:NECAME_15701"/>
<keyword evidence="3" id="KW-1185">Reference proteome</keyword>
<evidence type="ECO:0000313" key="2">
    <source>
        <dbReference type="EMBL" id="ETN68642.1"/>
    </source>
</evidence>
<evidence type="ECO:0000256" key="1">
    <source>
        <dbReference type="SAM" id="MobiDB-lite"/>
    </source>
</evidence>
<gene>
    <name evidence="2" type="ORF">NECAME_15701</name>
</gene>
<reference evidence="3" key="1">
    <citation type="journal article" date="2014" name="Nat. Genet.">
        <title>Genome of the human hookworm Necator americanus.</title>
        <authorList>
            <person name="Tang Y.T."/>
            <person name="Gao X."/>
            <person name="Rosa B.A."/>
            <person name="Abubucker S."/>
            <person name="Hallsworth-Pepin K."/>
            <person name="Martin J."/>
            <person name="Tyagi R."/>
            <person name="Heizer E."/>
            <person name="Zhang X."/>
            <person name="Bhonagiri-Palsikar V."/>
            <person name="Minx P."/>
            <person name="Warren W.C."/>
            <person name="Wang Q."/>
            <person name="Zhan B."/>
            <person name="Hotez P.J."/>
            <person name="Sternberg P.W."/>
            <person name="Dougall A."/>
            <person name="Gaze S.T."/>
            <person name="Mulvenna J."/>
            <person name="Sotillo J."/>
            <person name="Ranganathan S."/>
            <person name="Rabelo E.M."/>
            <person name="Wilson R.K."/>
            <person name="Felgner P.L."/>
            <person name="Bethony J."/>
            <person name="Hawdon J.M."/>
            <person name="Gasser R.B."/>
            <person name="Loukas A."/>
            <person name="Mitreva M."/>
        </authorList>
    </citation>
    <scope>NUCLEOTIDE SEQUENCE [LARGE SCALE GENOMIC DNA]</scope>
</reference>